<feature type="region of interest" description="Disordered" evidence="4">
    <location>
        <begin position="374"/>
        <end position="399"/>
    </location>
</feature>
<dbReference type="RefSeq" id="XP_054848303.1">
    <property type="nucleotide sequence ID" value="XM_054992328.1"/>
</dbReference>
<dbReference type="Pfam" id="PF00069">
    <property type="entry name" value="Pkinase"/>
    <property type="match status" value="1"/>
</dbReference>
<dbReference type="InterPro" id="IPR011009">
    <property type="entry name" value="Kinase-like_dom_sf"/>
</dbReference>
<dbReference type="PROSITE" id="PS00108">
    <property type="entry name" value="PROTEIN_KINASE_ST"/>
    <property type="match status" value="1"/>
</dbReference>
<dbReference type="GO" id="GO:0005524">
    <property type="term" value="F:ATP binding"/>
    <property type="evidence" value="ECO:0007669"/>
    <property type="project" value="UniProtKB-UniRule"/>
</dbReference>
<sequence length="523" mass="58931">MAGPNKFYEKITCDRIKDFQWIGQGAFGDIYRARHRDWGIDVAVKILSRNTSCTQEELLNEARAMDEARFIYILRLFGLFVNEVKTDSKMAGWGEAPSLGLVMEFMENGNLSALWRRVPSVPWALRFRILHQVALGMNFLHSLSPPLLHLDLKPSNVLLDGELHVRVADFGLSKFKRGTTQHTSLGGGEGDGYGGTLEFMPPEAFTDLNYKPTPGTDVYSYGILMWSLSTCEEPYAHIHHGNMSSLVKILIPQGQRPSTEGLEKKIHEVQKLEDLIRLTKWCWHNDKTQRPSFRDCSHETEEMYFCYKPQIVAAVREVQDILMQMDSSPARGTGPASSLTFEETNSFGFRHKNMHSIPLQSPSLGTEECFETYRVQESPSKQNNAEPTGSGQKRMQELKSSPLFHRSSSMVYMRGEEGCSNDSPGSRVNMRSRPKPSEVKPRPFSDTYQFPPYHPGFHPFQQYPTDAGFLPRDQSLLSYFSQASPHGSGGINIVGHGISGIQIGSCNSMHLDSVLGNNLRKKK</sequence>
<dbReference type="SMART" id="SM00220">
    <property type="entry name" value="S_TKc"/>
    <property type="match status" value="1"/>
</dbReference>
<evidence type="ECO:0000256" key="4">
    <source>
        <dbReference type="SAM" id="MobiDB-lite"/>
    </source>
</evidence>
<dbReference type="PROSITE" id="PS50011">
    <property type="entry name" value="PROTEIN_KINASE_DOM"/>
    <property type="match status" value="1"/>
</dbReference>
<feature type="region of interest" description="Disordered" evidence="4">
    <location>
        <begin position="415"/>
        <end position="443"/>
    </location>
</feature>
<reference evidence="7" key="1">
    <citation type="submission" date="2025-08" db="UniProtKB">
        <authorList>
            <consortium name="RefSeq"/>
        </authorList>
    </citation>
    <scope>IDENTIFICATION</scope>
    <source>
        <tissue evidence="7">Blood</tissue>
    </source>
</reference>
<feature type="binding site" evidence="3">
    <location>
        <position position="45"/>
    </location>
    <ligand>
        <name>ATP</name>
        <dbReference type="ChEBI" id="CHEBI:30616"/>
    </ligand>
</feature>
<proteinExistence type="predicted"/>
<accession>A0AA97K1D8</accession>
<keyword evidence="1 3" id="KW-0547">Nucleotide-binding</keyword>
<dbReference type="SUPFAM" id="SSF56112">
    <property type="entry name" value="Protein kinase-like (PK-like)"/>
    <property type="match status" value="1"/>
</dbReference>
<protein>
    <submittedName>
        <fullName evidence="7">Receptor-interacting serine/threonine-protein kinase 3</fullName>
    </submittedName>
</protein>
<dbReference type="Gene3D" id="1.10.510.10">
    <property type="entry name" value="Transferase(Phosphotransferase) domain 1"/>
    <property type="match status" value="1"/>
</dbReference>
<keyword evidence="6" id="KW-1185">Reference proteome</keyword>
<dbReference type="InterPro" id="IPR051681">
    <property type="entry name" value="Ser/Thr_Kinases-Pseudokinases"/>
</dbReference>
<organism evidence="6 7">
    <name type="scientific">Eublepharis macularius</name>
    <name type="common">Leopard gecko</name>
    <name type="synonym">Cyrtodactylus macularius</name>
    <dbReference type="NCBI Taxonomy" id="481883"/>
    <lineage>
        <taxon>Eukaryota</taxon>
        <taxon>Metazoa</taxon>
        <taxon>Chordata</taxon>
        <taxon>Craniata</taxon>
        <taxon>Vertebrata</taxon>
        <taxon>Euteleostomi</taxon>
        <taxon>Lepidosauria</taxon>
        <taxon>Squamata</taxon>
        <taxon>Bifurcata</taxon>
        <taxon>Gekkota</taxon>
        <taxon>Eublepharidae</taxon>
        <taxon>Eublepharinae</taxon>
        <taxon>Eublepharis</taxon>
    </lineage>
</organism>
<dbReference type="CTD" id="11035"/>
<dbReference type="KEGG" id="emc:129338253"/>
<dbReference type="GeneID" id="129338253"/>
<dbReference type="InterPro" id="IPR008271">
    <property type="entry name" value="Ser/Thr_kinase_AS"/>
</dbReference>
<evidence type="ECO:0000259" key="5">
    <source>
        <dbReference type="PROSITE" id="PS50011"/>
    </source>
</evidence>
<dbReference type="Proteomes" id="UP001190640">
    <property type="component" value="Chromosome 12"/>
</dbReference>
<feature type="compositionally biased region" description="Polar residues" evidence="4">
    <location>
        <begin position="375"/>
        <end position="393"/>
    </location>
</feature>
<dbReference type="InterPro" id="IPR017441">
    <property type="entry name" value="Protein_kinase_ATP_BS"/>
</dbReference>
<keyword evidence="7" id="KW-0675">Receptor</keyword>
<dbReference type="GO" id="GO:0004706">
    <property type="term" value="F:JUN kinase kinase kinase activity"/>
    <property type="evidence" value="ECO:0007669"/>
    <property type="project" value="TreeGrafter"/>
</dbReference>
<evidence type="ECO:0000313" key="7">
    <source>
        <dbReference type="RefSeq" id="XP_054848303.1"/>
    </source>
</evidence>
<evidence type="ECO:0000256" key="3">
    <source>
        <dbReference type="PROSITE-ProRule" id="PRU10141"/>
    </source>
</evidence>
<dbReference type="PANTHER" id="PTHR44329:SF297">
    <property type="entry name" value="RECEPTOR-INTERACTING SERINE_THREONINE-PROTEIN KINASE 3"/>
    <property type="match status" value="1"/>
</dbReference>
<keyword evidence="2 3" id="KW-0067">ATP-binding</keyword>
<feature type="domain" description="Protein kinase" evidence="5">
    <location>
        <begin position="16"/>
        <end position="305"/>
    </location>
</feature>
<gene>
    <name evidence="7" type="primary">RIPK3</name>
</gene>
<evidence type="ECO:0000313" key="6">
    <source>
        <dbReference type="Proteomes" id="UP001190640"/>
    </source>
</evidence>
<evidence type="ECO:0000256" key="1">
    <source>
        <dbReference type="ARBA" id="ARBA00022741"/>
    </source>
</evidence>
<dbReference type="AlphaFoldDB" id="A0AA97K1D8"/>
<name>A0AA97K1D8_EUBMA</name>
<keyword evidence="7" id="KW-0808">Transferase</keyword>
<evidence type="ECO:0000256" key="2">
    <source>
        <dbReference type="ARBA" id="ARBA00022840"/>
    </source>
</evidence>
<dbReference type="PANTHER" id="PTHR44329">
    <property type="entry name" value="SERINE/THREONINE-PROTEIN KINASE TNNI3K-RELATED"/>
    <property type="match status" value="1"/>
</dbReference>
<dbReference type="PROSITE" id="PS00107">
    <property type="entry name" value="PROTEIN_KINASE_ATP"/>
    <property type="match status" value="1"/>
</dbReference>
<keyword evidence="7" id="KW-0418">Kinase</keyword>
<dbReference type="InterPro" id="IPR000719">
    <property type="entry name" value="Prot_kinase_dom"/>
</dbReference>